<accession>A0A6A6PPE1</accession>
<evidence type="ECO:0000313" key="3">
    <source>
        <dbReference type="Proteomes" id="UP000799767"/>
    </source>
</evidence>
<dbReference type="Proteomes" id="UP000799767">
    <property type="component" value="Unassembled WGS sequence"/>
</dbReference>
<keyword evidence="3" id="KW-1185">Reference proteome</keyword>
<organism evidence="2 3">
    <name type="scientific">Neohortaea acidophila</name>
    <dbReference type="NCBI Taxonomy" id="245834"/>
    <lineage>
        <taxon>Eukaryota</taxon>
        <taxon>Fungi</taxon>
        <taxon>Dikarya</taxon>
        <taxon>Ascomycota</taxon>
        <taxon>Pezizomycotina</taxon>
        <taxon>Dothideomycetes</taxon>
        <taxon>Dothideomycetidae</taxon>
        <taxon>Mycosphaerellales</taxon>
        <taxon>Teratosphaeriaceae</taxon>
        <taxon>Neohortaea</taxon>
    </lineage>
</organism>
<sequence length="184" mass="20866">MDQAIYPPTLPSVRREKKSSDAGAPGRHFRPTQEGDCRRRSQHEQGRKAKLHRCKARKQEADWPVGDMDALPQRKQTPWRIQSFFSHPSSNPIRKHHVTIIPQNHPHLTPSPPTRLPFRIAVRLLRRPRSCRLPAFAWPRCCCLCNLPSGGAGCGFAKRSQPADAPLAIGRARWKLPCCTCSMQ</sequence>
<name>A0A6A6PPE1_9PEZI</name>
<feature type="compositionally biased region" description="Basic and acidic residues" evidence="1">
    <location>
        <begin position="31"/>
        <end position="47"/>
    </location>
</feature>
<dbReference type="RefSeq" id="XP_033588519.1">
    <property type="nucleotide sequence ID" value="XM_033729841.1"/>
</dbReference>
<proteinExistence type="predicted"/>
<evidence type="ECO:0000313" key="2">
    <source>
        <dbReference type="EMBL" id="KAF2481949.1"/>
    </source>
</evidence>
<reference evidence="2" key="1">
    <citation type="journal article" date="2020" name="Stud. Mycol.">
        <title>101 Dothideomycetes genomes: a test case for predicting lifestyles and emergence of pathogens.</title>
        <authorList>
            <person name="Haridas S."/>
            <person name="Albert R."/>
            <person name="Binder M."/>
            <person name="Bloem J."/>
            <person name="Labutti K."/>
            <person name="Salamov A."/>
            <person name="Andreopoulos B."/>
            <person name="Baker S."/>
            <person name="Barry K."/>
            <person name="Bills G."/>
            <person name="Bluhm B."/>
            <person name="Cannon C."/>
            <person name="Castanera R."/>
            <person name="Culley D."/>
            <person name="Daum C."/>
            <person name="Ezra D."/>
            <person name="Gonzalez J."/>
            <person name="Henrissat B."/>
            <person name="Kuo A."/>
            <person name="Liang C."/>
            <person name="Lipzen A."/>
            <person name="Lutzoni F."/>
            <person name="Magnuson J."/>
            <person name="Mondo S."/>
            <person name="Nolan M."/>
            <person name="Ohm R."/>
            <person name="Pangilinan J."/>
            <person name="Park H.-J."/>
            <person name="Ramirez L."/>
            <person name="Alfaro M."/>
            <person name="Sun H."/>
            <person name="Tritt A."/>
            <person name="Yoshinaga Y."/>
            <person name="Zwiers L.-H."/>
            <person name="Turgeon B."/>
            <person name="Goodwin S."/>
            <person name="Spatafora J."/>
            <person name="Crous P."/>
            <person name="Grigoriev I."/>
        </authorList>
    </citation>
    <scope>NUCLEOTIDE SEQUENCE</scope>
    <source>
        <strain evidence="2">CBS 113389</strain>
    </source>
</reference>
<feature type="region of interest" description="Disordered" evidence="1">
    <location>
        <begin position="1"/>
        <end position="58"/>
    </location>
</feature>
<dbReference type="EMBL" id="MU001637">
    <property type="protein sequence ID" value="KAF2481949.1"/>
    <property type="molecule type" value="Genomic_DNA"/>
</dbReference>
<dbReference type="AlphaFoldDB" id="A0A6A6PPE1"/>
<dbReference type="GeneID" id="54470843"/>
<protein>
    <submittedName>
        <fullName evidence="2">Uncharacterized protein</fullName>
    </submittedName>
</protein>
<gene>
    <name evidence="2" type="ORF">BDY17DRAFT_174451</name>
</gene>
<evidence type="ECO:0000256" key="1">
    <source>
        <dbReference type="SAM" id="MobiDB-lite"/>
    </source>
</evidence>